<dbReference type="AlphaFoldDB" id="A0A1I5XDQ2"/>
<accession>A0A1I5XDQ2</accession>
<name>A0A1I5XDQ2_9FIRM</name>
<dbReference type="PANTHER" id="PTHR11527">
    <property type="entry name" value="HEAT-SHOCK PROTEIN 20 FAMILY MEMBER"/>
    <property type="match status" value="1"/>
</dbReference>
<dbReference type="EMBL" id="FOXO01000031">
    <property type="protein sequence ID" value="SFQ30099.1"/>
    <property type="molecule type" value="Genomic_DNA"/>
</dbReference>
<dbReference type="SUPFAM" id="SSF49764">
    <property type="entry name" value="HSP20-like chaperones"/>
    <property type="match status" value="1"/>
</dbReference>
<dbReference type="CDD" id="cd06471">
    <property type="entry name" value="ACD_LpsHSP_like"/>
    <property type="match status" value="1"/>
</dbReference>
<dbReference type="Gene3D" id="2.60.40.790">
    <property type="match status" value="1"/>
</dbReference>
<dbReference type="Proteomes" id="UP000182624">
    <property type="component" value="Unassembled WGS sequence"/>
</dbReference>
<gene>
    <name evidence="5" type="ORF">SAMN04487928_1316</name>
</gene>
<evidence type="ECO:0000313" key="5">
    <source>
        <dbReference type="EMBL" id="SFQ30099.1"/>
    </source>
</evidence>
<sequence length="155" mass="17982">MLMPMLWSNNDIFDEMDNLFNDRFFGELCDYNKGAGKKFDNMSGLMRTDVIEKDNCYQLEAELPGFNKEDINIDLKNDVLTISASHSENKDEKNNDGKYIRRERRSSSYQRSFSVEGLKPEDIIAQYRNGVLTVTLPKKEVIPEKEEAARIEVKD</sequence>
<proteinExistence type="inferred from homology"/>
<comment type="similarity">
    <text evidence="1 2">Belongs to the small heat shock protein (HSP20) family.</text>
</comment>
<feature type="region of interest" description="Disordered" evidence="3">
    <location>
        <begin position="84"/>
        <end position="105"/>
    </location>
</feature>
<feature type="compositionally biased region" description="Basic and acidic residues" evidence="3">
    <location>
        <begin position="87"/>
        <end position="100"/>
    </location>
</feature>
<evidence type="ECO:0000256" key="3">
    <source>
        <dbReference type="SAM" id="MobiDB-lite"/>
    </source>
</evidence>
<evidence type="ECO:0000256" key="2">
    <source>
        <dbReference type="RuleBase" id="RU003616"/>
    </source>
</evidence>
<reference evidence="6" key="1">
    <citation type="submission" date="2016-10" db="EMBL/GenBank/DDBJ databases">
        <authorList>
            <person name="Varghese N."/>
            <person name="Submissions S."/>
        </authorList>
    </citation>
    <scope>NUCLEOTIDE SEQUENCE [LARGE SCALE GENOMIC DNA]</scope>
    <source>
        <strain evidence="6">P18</strain>
    </source>
</reference>
<evidence type="ECO:0000313" key="6">
    <source>
        <dbReference type="Proteomes" id="UP000182624"/>
    </source>
</evidence>
<dbReference type="RefSeq" id="WP_074890981.1">
    <property type="nucleotide sequence ID" value="NZ_FOXO01000031.1"/>
</dbReference>
<dbReference type="Pfam" id="PF00011">
    <property type="entry name" value="HSP20"/>
    <property type="match status" value="1"/>
</dbReference>
<dbReference type="InterPro" id="IPR002068">
    <property type="entry name" value="A-crystallin/Hsp20_dom"/>
</dbReference>
<organism evidence="5 6">
    <name type="scientific">Butyrivibrio proteoclasticus</name>
    <dbReference type="NCBI Taxonomy" id="43305"/>
    <lineage>
        <taxon>Bacteria</taxon>
        <taxon>Bacillati</taxon>
        <taxon>Bacillota</taxon>
        <taxon>Clostridia</taxon>
        <taxon>Lachnospirales</taxon>
        <taxon>Lachnospiraceae</taxon>
        <taxon>Butyrivibrio</taxon>
    </lineage>
</organism>
<feature type="domain" description="SHSP" evidence="4">
    <location>
        <begin position="39"/>
        <end position="154"/>
    </location>
</feature>
<dbReference type="OrthoDB" id="9811615at2"/>
<dbReference type="InterPro" id="IPR008978">
    <property type="entry name" value="HSP20-like_chaperone"/>
</dbReference>
<dbReference type="InterPro" id="IPR031107">
    <property type="entry name" value="Small_HSP"/>
</dbReference>
<protein>
    <submittedName>
        <fullName evidence="5">Molecular chaperone IbpA, HSP20 family</fullName>
    </submittedName>
</protein>
<evidence type="ECO:0000256" key="1">
    <source>
        <dbReference type="PROSITE-ProRule" id="PRU00285"/>
    </source>
</evidence>
<keyword evidence="6" id="KW-1185">Reference proteome</keyword>
<dbReference type="PROSITE" id="PS01031">
    <property type="entry name" value="SHSP"/>
    <property type="match status" value="1"/>
</dbReference>
<evidence type="ECO:0000259" key="4">
    <source>
        <dbReference type="PROSITE" id="PS01031"/>
    </source>
</evidence>